<comment type="caution">
    <text evidence="2">The sequence shown here is derived from an EMBL/GenBank/DDBJ whole genome shotgun (WGS) entry which is preliminary data.</text>
</comment>
<accession>A0A9P9XVP0</accession>
<feature type="region of interest" description="Disordered" evidence="1">
    <location>
        <begin position="408"/>
        <end position="453"/>
    </location>
</feature>
<evidence type="ECO:0000256" key="1">
    <source>
        <dbReference type="SAM" id="MobiDB-lite"/>
    </source>
</evidence>
<reference evidence="2" key="1">
    <citation type="journal article" date="2021" name="J Fungi (Basel)">
        <title>Genomic and Metabolomic Analyses of the Marine Fungus Emericellopsis cladophorae: Insights into Saltwater Adaptability Mechanisms and Its Biosynthetic Potential.</title>
        <authorList>
            <person name="Goncalves M.F.M."/>
            <person name="Hilario S."/>
            <person name="Van de Peer Y."/>
            <person name="Esteves A.C."/>
            <person name="Alves A."/>
        </authorList>
    </citation>
    <scope>NUCLEOTIDE SEQUENCE</scope>
    <source>
        <strain evidence="2">MUM 19.33</strain>
    </source>
</reference>
<evidence type="ECO:0000313" key="3">
    <source>
        <dbReference type="Proteomes" id="UP001055219"/>
    </source>
</evidence>
<feature type="compositionally biased region" description="Acidic residues" evidence="1">
    <location>
        <begin position="426"/>
        <end position="439"/>
    </location>
</feature>
<dbReference type="OrthoDB" id="4939762at2759"/>
<evidence type="ECO:0000313" key="2">
    <source>
        <dbReference type="EMBL" id="KAI6778600.1"/>
    </source>
</evidence>
<keyword evidence="3" id="KW-1185">Reference proteome</keyword>
<reference evidence="2" key="2">
    <citation type="submission" date="2022-07" db="EMBL/GenBank/DDBJ databases">
        <authorList>
            <person name="Goncalves M.F.M."/>
            <person name="Hilario S."/>
            <person name="Van De Peer Y."/>
            <person name="Esteves A.C."/>
            <person name="Alves A."/>
        </authorList>
    </citation>
    <scope>NUCLEOTIDE SEQUENCE</scope>
    <source>
        <strain evidence="2">MUM 19.33</strain>
    </source>
</reference>
<name>A0A9P9XVP0_9HYPO</name>
<dbReference type="RefSeq" id="XP_051359456.1">
    <property type="nucleotide sequence ID" value="XM_051509556.1"/>
</dbReference>
<dbReference type="GeneID" id="75829880"/>
<organism evidence="2 3">
    <name type="scientific">Emericellopsis cladophorae</name>
    <dbReference type="NCBI Taxonomy" id="2686198"/>
    <lineage>
        <taxon>Eukaryota</taxon>
        <taxon>Fungi</taxon>
        <taxon>Dikarya</taxon>
        <taxon>Ascomycota</taxon>
        <taxon>Pezizomycotina</taxon>
        <taxon>Sordariomycetes</taxon>
        <taxon>Hypocreomycetidae</taxon>
        <taxon>Hypocreales</taxon>
        <taxon>Bionectriaceae</taxon>
        <taxon>Emericellopsis</taxon>
    </lineage>
</organism>
<dbReference type="AlphaFoldDB" id="A0A9P9XVP0"/>
<feature type="region of interest" description="Disordered" evidence="1">
    <location>
        <begin position="227"/>
        <end position="294"/>
    </location>
</feature>
<sequence length="453" mass="50663">MQSHKRGADEAFFDHEDDCIIVSEQPEPARKVRRVHWDLPTPSSTSGLDTDAALSPALHTFSASSVAIPMEIDLTEEDSDQPEDAEIVQARNARLDEFRGFTSTSFPALMLPVETRLALIETGHRRLGIAREQKIMLVDLYIDEHCLPMWSTFYWDPQEISLHDHLQERFAAVDLVRNIGEPLQSDLVVKANQKLDVARDLGLTIDDIKIGDDLLPCPCWGPRSPIPDASKSFEHEEGVGGEIYGDTEDEKRPWSPMSEENDSDVGLNHNALVNDSEDGTVSSTDGEEDESYYSDATSPLNIFHDAIIADAPDGVEWEVDLEVYLAHEDDLDVANLPEIELALDRDGYEYHFETSEAIDVAADFQMTCSINAPEIELETYEEDMEDNIIDSGRTKNDKRKTNRRISLVVEDRDNCHGNPNGHGEEPDSDVSEEVTDYEGDSGGTVVDVKDERT</sequence>
<gene>
    <name evidence="2" type="ORF">J7T54_003379</name>
</gene>
<dbReference type="EMBL" id="JAGIXG020000064">
    <property type="protein sequence ID" value="KAI6778600.1"/>
    <property type="molecule type" value="Genomic_DNA"/>
</dbReference>
<proteinExistence type="predicted"/>
<protein>
    <submittedName>
        <fullName evidence="2">Uncharacterized protein</fullName>
    </submittedName>
</protein>
<dbReference type="Proteomes" id="UP001055219">
    <property type="component" value="Unassembled WGS sequence"/>
</dbReference>